<evidence type="ECO:0000313" key="3">
    <source>
        <dbReference type="Proteomes" id="UP000030182"/>
    </source>
</evidence>
<protein>
    <submittedName>
        <fullName evidence="2">PTS sugar transporter subunit IIA</fullName>
    </submittedName>
</protein>
<organism evidence="2 3">
    <name type="scientific">Dermabacter hominis 1368</name>
    <dbReference type="NCBI Taxonomy" id="1450519"/>
    <lineage>
        <taxon>Bacteria</taxon>
        <taxon>Bacillati</taxon>
        <taxon>Actinomycetota</taxon>
        <taxon>Actinomycetes</taxon>
        <taxon>Micrococcales</taxon>
        <taxon>Dermabacteraceae</taxon>
        <taxon>Dermabacter</taxon>
    </lineage>
</organism>
<keyword evidence="3" id="KW-1185">Reference proteome</keyword>
<comment type="caution">
    <text evidence="2">The sequence shown here is derived from an EMBL/GenBank/DDBJ whole genome shotgun (WGS) entry which is preliminary data.</text>
</comment>
<evidence type="ECO:0000313" key="2">
    <source>
        <dbReference type="EMBL" id="KDS93145.1"/>
    </source>
</evidence>
<dbReference type="Proteomes" id="UP000030182">
    <property type="component" value="Unassembled WGS sequence"/>
</dbReference>
<dbReference type="CDD" id="cd00211">
    <property type="entry name" value="PTS_IIA_fru"/>
    <property type="match status" value="1"/>
</dbReference>
<dbReference type="PANTHER" id="PTHR47738:SF3">
    <property type="entry name" value="PHOSPHOTRANSFERASE SYSTEM MANNITOL_FRUCTOSE-SPECIFIC IIA DOMAIN CONTAINING PROTEIN"/>
    <property type="match status" value="1"/>
</dbReference>
<dbReference type="RefSeq" id="WP_034373526.1">
    <property type="nucleotide sequence ID" value="NZ_KN323183.1"/>
</dbReference>
<accession>A0ABR4SIX4</accession>
<evidence type="ECO:0000259" key="1">
    <source>
        <dbReference type="PROSITE" id="PS51094"/>
    </source>
</evidence>
<dbReference type="EMBL" id="JDRS01000009">
    <property type="protein sequence ID" value="KDS93145.1"/>
    <property type="molecule type" value="Genomic_DNA"/>
</dbReference>
<feature type="domain" description="PTS EIIA type-2" evidence="1">
    <location>
        <begin position="4"/>
        <end position="151"/>
    </location>
</feature>
<dbReference type="Gene3D" id="3.40.930.10">
    <property type="entry name" value="Mannitol-specific EII, Chain A"/>
    <property type="match status" value="1"/>
</dbReference>
<name>A0ABR4SIX4_9MICO</name>
<keyword evidence="2" id="KW-0813">Transport</keyword>
<dbReference type="InterPro" id="IPR002178">
    <property type="entry name" value="PTS_EIIA_type-2_dom"/>
</dbReference>
<dbReference type="PANTHER" id="PTHR47738">
    <property type="entry name" value="PTS SYSTEM FRUCTOSE-LIKE EIIA COMPONENT-RELATED"/>
    <property type="match status" value="1"/>
</dbReference>
<proteinExistence type="predicted"/>
<dbReference type="PROSITE" id="PS51094">
    <property type="entry name" value="PTS_EIIA_TYPE_2"/>
    <property type="match status" value="1"/>
</dbReference>
<dbReference type="InterPro" id="IPR051541">
    <property type="entry name" value="PTS_SugarTrans_NitroReg"/>
</dbReference>
<keyword evidence="2" id="KW-0762">Sugar transport</keyword>
<sequence>MQRDLIKRDLVQFDWDVADQAEFFTRMVDKLERLGYVKDSFLPAIVAREHAYPTALPTEPEAIAIPHSDAEHILTPFIASTRLASAIAWHDMGDSSVTHQVKLVFMLGFTRADGHIEVLQILLQNFQNPSFTEALNAAKTEDEFFLAAQSLQGLED</sequence>
<dbReference type="InterPro" id="IPR016152">
    <property type="entry name" value="PTrfase/Anion_transptr"/>
</dbReference>
<reference evidence="2 3" key="1">
    <citation type="submission" date="2014-01" db="EMBL/GenBank/DDBJ databases">
        <title>Draft genome sequence of the multidrug-resistant clinical isolate Dermabacter hominis 1368.</title>
        <authorList>
            <person name="Albersmeier A."/>
            <person name="Bomholt C."/>
            <person name="Glaub A."/>
            <person name="Ruckert C."/>
            <person name="Soriano F."/>
            <person name="Fernandez-Natal I."/>
            <person name="Tauch A."/>
        </authorList>
    </citation>
    <scope>NUCLEOTIDE SEQUENCE [LARGE SCALE GENOMIC DNA]</scope>
    <source>
        <strain evidence="2 3">1368</strain>
    </source>
</reference>
<dbReference type="SUPFAM" id="SSF55804">
    <property type="entry name" value="Phoshotransferase/anion transport protein"/>
    <property type="match status" value="1"/>
</dbReference>
<gene>
    <name evidence="2" type="ORF">DHOM_07300</name>
</gene>
<dbReference type="Pfam" id="PF00359">
    <property type="entry name" value="PTS_EIIA_2"/>
    <property type="match status" value="1"/>
</dbReference>